<dbReference type="Pfam" id="PF06608">
    <property type="entry name" value="CFAP68"/>
    <property type="match status" value="1"/>
</dbReference>
<protein>
    <submittedName>
        <fullName evidence="1">Uncharacterized protein</fullName>
    </submittedName>
</protein>
<reference evidence="1 2" key="1">
    <citation type="submission" date="2018-04" db="EMBL/GenBank/DDBJ databases">
        <title>The genome of golden apple snail Pomacea canaliculata provides insight into stress tolerance and invasive adaptation.</title>
        <authorList>
            <person name="Liu C."/>
            <person name="Liu B."/>
            <person name="Ren Y."/>
            <person name="Zhang Y."/>
            <person name="Wang H."/>
            <person name="Li S."/>
            <person name="Jiang F."/>
            <person name="Yin L."/>
            <person name="Zhang G."/>
            <person name="Qian W."/>
            <person name="Fan W."/>
        </authorList>
    </citation>
    <scope>NUCLEOTIDE SEQUENCE [LARGE SCALE GENOMIC DNA]</scope>
    <source>
        <strain evidence="1">SZHN2017</strain>
        <tissue evidence="1">Muscle</tissue>
    </source>
</reference>
<dbReference type="InterPro" id="IPR009524">
    <property type="entry name" value="CFAP68"/>
</dbReference>
<name>A0A2T7P2U0_POMCA</name>
<evidence type="ECO:0000313" key="2">
    <source>
        <dbReference type="Proteomes" id="UP000245119"/>
    </source>
</evidence>
<dbReference type="Proteomes" id="UP000245119">
    <property type="component" value="Linkage Group LG7"/>
</dbReference>
<dbReference type="OrthoDB" id="9970063at2759"/>
<comment type="caution">
    <text evidence="1">The sequence shown here is derived from an EMBL/GenBank/DDBJ whole genome shotgun (WGS) entry which is preliminary data.</text>
</comment>
<gene>
    <name evidence="1" type="ORF">C0Q70_12906</name>
</gene>
<dbReference type="AlphaFoldDB" id="A0A2T7P2U0"/>
<dbReference type="GO" id="GO:0005634">
    <property type="term" value="C:nucleus"/>
    <property type="evidence" value="ECO:0007669"/>
    <property type="project" value="InterPro"/>
</dbReference>
<dbReference type="EMBL" id="PZQS01000007">
    <property type="protein sequence ID" value="PVD27734.1"/>
    <property type="molecule type" value="Genomic_DNA"/>
</dbReference>
<organism evidence="1 2">
    <name type="scientific">Pomacea canaliculata</name>
    <name type="common">Golden apple snail</name>
    <dbReference type="NCBI Taxonomy" id="400727"/>
    <lineage>
        <taxon>Eukaryota</taxon>
        <taxon>Metazoa</taxon>
        <taxon>Spiralia</taxon>
        <taxon>Lophotrochozoa</taxon>
        <taxon>Mollusca</taxon>
        <taxon>Gastropoda</taxon>
        <taxon>Caenogastropoda</taxon>
        <taxon>Architaenioglossa</taxon>
        <taxon>Ampullarioidea</taxon>
        <taxon>Ampullariidae</taxon>
        <taxon>Pomacea</taxon>
    </lineage>
</organism>
<proteinExistence type="predicted"/>
<accession>A0A2T7P2U0</accession>
<dbReference type="GO" id="GO:0030317">
    <property type="term" value="P:flagellated sperm motility"/>
    <property type="evidence" value="ECO:0007669"/>
    <property type="project" value="InterPro"/>
</dbReference>
<dbReference type="STRING" id="400727.A0A2T7P2U0"/>
<evidence type="ECO:0000313" key="1">
    <source>
        <dbReference type="EMBL" id="PVD27734.1"/>
    </source>
</evidence>
<sequence length="103" mass="12136">MPPPFRSMIRADGFAEVWSNNGQDKLKQFGWRCTNNESNYELDTLIGNWSEEKHRHPHAFPHHQPELDTPKLKEIYNSWETTMRASYMDPRGRKNPIIPVGKE</sequence>
<keyword evidence="2" id="KW-1185">Reference proteome</keyword>